<dbReference type="Pfam" id="PF13472">
    <property type="entry name" value="Lipase_GDSL_2"/>
    <property type="match status" value="1"/>
</dbReference>
<dbReference type="InterPro" id="IPR036514">
    <property type="entry name" value="SGNH_hydro_sf"/>
</dbReference>
<dbReference type="AlphaFoldDB" id="A0A9N9M0Q0"/>
<dbReference type="InterPro" id="IPR013830">
    <property type="entry name" value="SGNH_hydro"/>
</dbReference>
<dbReference type="OrthoDB" id="5041285at2759"/>
<dbReference type="EMBL" id="CAJVRM010000719">
    <property type="protein sequence ID" value="CAG8983217.1"/>
    <property type="molecule type" value="Genomic_DNA"/>
</dbReference>
<gene>
    <name evidence="3" type="ORF">HYALB_00004045</name>
</gene>
<evidence type="ECO:0000313" key="4">
    <source>
        <dbReference type="Proteomes" id="UP000701801"/>
    </source>
</evidence>
<comment type="caution">
    <text evidence="3">The sequence shown here is derived from an EMBL/GenBank/DDBJ whole genome shotgun (WGS) entry which is preliminary data.</text>
</comment>
<dbReference type="Gene3D" id="3.40.50.1110">
    <property type="entry name" value="SGNH hydrolase"/>
    <property type="match status" value="1"/>
</dbReference>
<reference evidence="3" key="1">
    <citation type="submission" date="2021-07" db="EMBL/GenBank/DDBJ databases">
        <authorList>
            <person name="Durling M."/>
        </authorList>
    </citation>
    <scope>NUCLEOTIDE SEQUENCE</scope>
</reference>
<name>A0A9N9M0Q0_9HELO</name>
<dbReference type="InterPro" id="IPR037459">
    <property type="entry name" value="RhgT-like"/>
</dbReference>
<evidence type="ECO:0000256" key="1">
    <source>
        <dbReference type="SAM" id="SignalP"/>
    </source>
</evidence>
<sequence length="255" mass="26848">MKFSPFLLLGFLSLGHALPAATKPAAFFLAGDSTTAVEGGWGDGFLKLLANGAKGTNFAKSGRTTVSFVSGGFWDQVIAAVKANTASFTPRVTIQFGHNDQKTTANISIDQFKANLKKMVEQVRSAGGIPILVTSLTRRTFEKSTGKVKEDLAPQAKATLEVASETNAQFIDLNKASTAYINAIGQSNADLYNLDNLPGGDRTHLNPSGEKLFGTMVAELIGQSPVLELGAQTKGFLAPNATIIAAIDAGKFILP</sequence>
<protein>
    <recommendedName>
        <fullName evidence="2">SGNH hydrolase-type esterase domain-containing protein</fullName>
    </recommendedName>
</protein>
<dbReference type="PANTHER" id="PTHR43695">
    <property type="entry name" value="PUTATIVE (AFU_ORTHOLOGUE AFUA_2G17250)-RELATED"/>
    <property type="match status" value="1"/>
</dbReference>
<keyword evidence="4" id="KW-1185">Reference proteome</keyword>
<dbReference type="CDD" id="cd01821">
    <property type="entry name" value="Rhamnogalacturan_acetylesterase_like"/>
    <property type="match status" value="1"/>
</dbReference>
<dbReference type="GO" id="GO:0016787">
    <property type="term" value="F:hydrolase activity"/>
    <property type="evidence" value="ECO:0007669"/>
    <property type="project" value="InterPro"/>
</dbReference>
<keyword evidence="1" id="KW-0732">Signal</keyword>
<feature type="chain" id="PRO_5040370741" description="SGNH hydrolase-type esterase domain-containing protein" evidence="1">
    <location>
        <begin position="18"/>
        <end position="255"/>
    </location>
</feature>
<feature type="signal peptide" evidence="1">
    <location>
        <begin position="1"/>
        <end position="17"/>
    </location>
</feature>
<feature type="domain" description="SGNH hydrolase-type esterase" evidence="2">
    <location>
        <begin position="31"/>
        <end position="211"/>
    </location>
</feature>
<organism evidence="3 4">
    <name type="scientific">Hymenoscyphus albidus</name>
    <dbReference type="NCBI Taxonomy" id="595503"/>
    <lineage>
        <taxon>Eukaryota</taxon>
        <taxon>Fungi</taxon>
        <taxon>Dikarya</taxon>
        <taxon>Ascomycota</taxon>
        <taxon>Pezizomycotina</taxon>
        <taxon>Leotiomycetes</taxon>
        <taxon>Helotiales</taxon>
        <taxon>Helotiaceae</taxon>
        <taxon>Hymenoscyphus</taxon>
    </lineage>
</organism>
<evidence type="ECO:0000313" key="3">
    <source>
        <dbReference type="EMBL" id="CAG8983217.1"/>
    </source>
</evidence>
<dbReference type="PANTHER" id="PTHR43695:SF2">
    <property type="entry name" value="PUTATIVE (AFU_ORTHOLOGUE AFUA_2G17250)-RELATED"/>
    <property type="match status" value="1"/>
</dbReference>
<evidence type="ECO:0000259" key="2">
    <source>
        <dbReference type="Pfam" id="PF13472"/>
    </source>
</evidence>
<proteinExistence type="predicted"/>
<dbReference type="Proteomes" id="UP000701801">
    <property type="component" value="Unassembled WGS sequence"/>
</dbReference>
<accession>A0A9N9M0Q0</accession>
<dbReference type="SUPFAM" id="SSF52266">
    <property type="entry name" value="SGNH hydrolase"/>
    <property type="match status" value="1"/>
</dbReference>